<dbReference type="STRING" id="559304.G8YMZ9"/>
<dbReference type="GO" id="GO:0000032">
    <property type="term" value="P:cell wall mannoprotein biosynthetic process"/>
    <property type="evidence" value="ECO:0007669"/>
    <property type="project" value="TreeGrafter"/>
</dbReference>
<dbReference type="GO" id="GO:0000026">
    <property type="term" value="F:alpha-1,2-mannosyltransferase activity"/>
    <property type="evidence" value="ECO:0007669"/>
    <property type="project" value="TreeGrafter"/>
</dbReference>
<name>G8YMZ9_PICSO</name>
<protein>
    <submittedName>
        <fullName evidence="7">Piso0_001374 protein</fullName>
    </submittedName>
</protein>
<comment type="similarity">
    <text evidence="2">Belongs to the glycosyltransferase 15 family.</text>
</comment>
<evidence type="ECO:0000256" key="5">
    <source>
        <dbReference type="ARBA" id="ARBA00022968"/>
    </source>
</evidence>
<dbReference type="SUPFAM" id="SSF53448">
    <property type="entry name" value="Nucleotide-diphospho-sugar transferases"/>
    <property type="match status" value="1"/>
</dbReference>
<keyword evidence="8" id="KW-1185">Reference proteome</keyword>
<dbReference type="eggNOG" id="KOG4472">
    <property type="taxonomic scope" value="Eukaryota"/>
</dbReference>
<dbReference type="Gene3D" id="3.90.550.10">
    <property type="entry name" value="Spore Coat Polysaccharide Biosynthesis Protein SpsA, Chain A"/>
    <property type="match status" value="1"/>
</dbReference>
<dbReference type="GO" id="GO:0006487">
    <property type="term" value="P:protein N-linked glycosylation"/>
    <property type="evidence" value="ECO:0007669"/>
    <property type="project" value="TreeGrafter"/>
</dbReference>
<evidence type="ECO:0000256" key="2">
    <source>
        <dbReference type="ARBA" id="ARBA00007677"/>
    </source>
</evidence>
<evidence type="ECO:0000313" key="7">
    <source>
        <dbReference type="EMBL" id="CCE79317.1"/>
    </source>
</evidence>
<keyword evidence="6" id="KW-1133">Transmembrane helix</keyword>
<evidence type="ECO:0000256" key="1">
    <source>
        <dbReference type="ARBA" id="ARBA00004606"/>
    </source>
</evidence>
<keyword evidence="4" id="KW-0808">Transferase</keyword>
<keyword evidence="6" id="KW-0472">Membrane</keyword>
<dbReference type="Pfam" id="PF01793">
    <property type="entry name" value="Glyco_transf_15"/>
    <property type="match status" value="2"/>
</dbReference>
<dbReference type="OMA" id="YNDFFEM"/>
<dbReference type="GO" id="GO:0005794">
    <property type="term" value="C:Golgi apparatus"/>
    <property type="evidence" value="ECO:0007669"/>
    <property type="project" value="TreeGrafter"/>
</dbReference>
<dbReference type="GO" id="GO:0016020">
    <property type="term" value="C:membrane"/>
    <property type="evidence" value="ECO:0007669"/>
    <property type="project" value="UniProtKB-SubCell"/>
</dbReference>
<dbReference type="OrthoDB" id="439943at2759"/>
<evidence type="ECO:0000313" key="8">
    <source>
        <dbReference type="Proteomes" id="UP000005222"/>
    </source>
</evidence>
<comment type="subcellular location">
    <subcellularLocation>
        <location evidence="1">Membrane</location>
        <topology evidence="1">Single-pass type II membrane protein</topology>
    </subcellularLocation>
</comment>
<dbReference type="AlphaFoldDB" id="G8YMZ9"/>
<dbReference type="InterPro" id="IPR029044">
    <property type="entry name" value="Nucleotide-diphossugar_trans"/>
</dbReference>
<dbReference type="PANTHER" id="PTHR31121:SF2">
    <property type="entry name" value="MANNOSYLTRANSFERASE KTR5-RELATED"/>
    <property type="match status" value="1"/>
</dbReference>
<gene>
    <name evidence="7" type="primary">Piso0_001374</name>
    <name evidence="7" type="ORF">GNLVRS01_PISO0E03678g</name>
</gene>
<dbReference type="InParanoid" id="G8YMZ9"/>
<dbReference type="FunCoup" id="G8YMZ9">
    <property type="interactions" value="79"/>
</dbReference>
<sequence>MVQGAMLSDYETDSEDEYSFSGKSQPLSETYHLIRFRIRQLMRYRINVKGTFIHTWILVVFLLLSILVISPFLRRPSEVDPTADIGQLKYNAKLVSDRKLESKLDSVFESGCRKPGLEQQKANAAIVVLARNSEVDDVIKSMESLEMHFNQWYHYPWVFLNDVPFNEKFTSEVVKHTQSEVEFGTIETEKWDFDPSVDRKLIEESIQSQGDRQVLYGNLESYHKMCRFYSGHFYNHELVKKRDWYWRVEPNVEFFCDLTYDPFLEMEKHNKKYGFTVMIEELYYTVPSLFRETNAFRKENNIKVGTAWELFTNGPRKLKGQNAHKYVHLRSEEEIMRRIEKDLSLKKLLELGIKKDSDVTNIDPKTLHDLLEESRNPPDLYEDRMDGEEYNLCHFWSNFEIARTDIFTSEAYQSYFNHLDKSGGFYRERWGDAPVHSLAIGMFLDLDEIHYFRDIGYQHSILTHCPRNSLNGQLPFESAHNSKTNSFRSSNKYQLSPKSPNGVGCRCQCPEGFTEVENSETSCIKRWQSVTSDSHVPPKGINVDYWEKEIAKRLDDFILLGGKLGESQIVEQILHSDKSGH</sequence>
<evidence type="ECO:0000256" key="3">
    <source>
        <dbReference type="ARBA" id="ARBA00022676"/>
    </source>
</evidence>
<evidence type="ECO:0000256" key="6">
    <source>
        <dbReference type="SAM" id="Phobius"/>
    </source>
</evidence>
<dbReference type="PANTHER" id="PTHR31121">
    <property type="entry name" value="ALPHA-1,2 MANNOSYLTRANSFERASE KTR1"/>
    <property type="match status" value="1"/>
</dbReference>
<keyword evidence="6" id="KW-0812">Transmembrane</keyword>
<proteinExistence type="inferred from homology"/>
<feature type="transmembrane region" description="Helical" evidence="6">
    <location>
        <begin position="52"/>
        <end position="73"/>
    </location>
</feature>
<keyword evidence="5" id="KW-0735">Signal-anchor</keyword>
<evidence type="ECO:0000256" key="4">
    <source>
        <dbReference type="ARBA" id="ARBA00022679"/>
    </source>
</evidence>
<keyword evidence="3" id="KW-0328">Glycosyltransferase</keyword>
<dbReference type="HOGENOM" id="CLU_024327_2_0_1"/>
<organism evidence="7 8">
    <name type="scientific">Pichia sorbitophila (strain ATCC MYA-4447 / BCRC 22081 / CBS 7064 / NBRC 10061 / NRRL Y-12695)</name>
    <name type="common">Hybrid yeast</name>
    <dbReference type="NCBI Taxonomy" id="559304"/>
    <lineage>
        <taxon>Eukaryota</taxon>
        <taxon>Fungi</taxon>
        <taxon>Dikarya</taxon>
        <taxon>Ascomycota</taxon>
        <taxon>Saccharomycotina</taxon>
        <taxon>Pichiomycetes</taxon>
        <taxon>Debaryomycetaceae</taxon>
        <taxon>Millerozyma</taxon>
    </lineage>
</organism>
<dbReference type="InterPro" id="IPR002685">
    <property type="entry name" value="Glyco_trans_15"/>
</dbReference>
<reference evidence="7 8" key="1">
    <citation type="journal article" date="2012" name="G3 (Bethesda)">
        <title>Pichia sorbitophila, an interspecies yeast hybrid reveals early steps of genome resolution following polyploidization.</title>
        <authorList>
            <person name="Leh Louis V."/>
            <person name="Despons L."/>
            <person name="Friedrich A."/>
            <person name="Martin T."/>
            <person name="Durrens P."/>
            <person name="Casaregola S."/>
            <person name="Neuveglise C."/>
            <person name="Fairhead C."/>
            <person name="Marck C."/>
            <person name="Cruz J.A."/>
            <person name="Straub M.L."/>
            <person name="Kugler V."/>
            <person name="Sacerdot C."/>
            <person name="Uzunov Z."/>
            <person name="Thierry A."/>
            <person name="Weiss S."/>
            <person name="Bleykasten C."/>
            <person name="De Montigny J."/>
            <person name="Jacques N."/>
            <person name="Jung P."/>
            <person name="Lemaire M."/>
            <person name="Mallet S."/>
            <person name="Morel G."/>
            <person name="Richard G.F."/>
            <person name="Sarkar A."/>
            <person name="Savel G."/>
            <person name="Schacherer J."/>
            <person name="Seret M.L."/>
            <person name="Talla E."/>
            <person name="Samson G."/>
            <person name="Jubin C."/>
            <person name="Poulain J."/>
            <person name="Vacherie B."/>
            <person name="Barbe V."/>
            <person name="Pelletier E."/>
            <person name="Sherman D.J."/>
            <person name="Westhof E."/>
            <person name="Weissenbach J."/>
            <person name="Baret P.V."/>
            <person name="Wincker P."/>
            <person name="Gaillardin C."/>
            <person name="Dujon B."/>
            <person name="Souciet J.L."/>
        </authorList>
    </citation>
    <scope>NUCLEOTIDE SEQUENCE [LARGE SCALE GENOMIC DNA]</scope>
    <source>
        <strain evidence="8">ATCC MYA-4447 / BCRC 22081 / CBS 7064 / NBRC 10061 / NRRL Y-12695</strain>
    </source>
</reference>
<dbReference type="EMBL" id="FO082055">
    <property type="protein sequence ID" value="CCE79317.1"/>
    <property type="molecule type" value="Genomic_DNA"/>
</dbReference>
<accession>G8YMZ9</accession>
<dbReference type="Proteomes" id="UP000005222">
    <property type="component" value="Chromosome E"/>
</dbReference>